<dbReference type="EnsemblMetazoa" id="AARA014816-RA">
    <property type="protein sequence ID" value="AARA014816-PA"/>
    <property type="gene ID" value="AARA014816"/>
</dbReference>
<dbReference type="Proteomes" id="UP000075840">
    <property type="component" value="Unassembled WGS sequence"/>
</dbReference>
<sequence length="138" mass="15016">PGIRSRCRLLLGLGSRRWRVCGEAGCLLSFTLHLPLPSLPAHGEGFTVRDSCAPSCPSDGQDHWSAEQLSPSHGSSATTALAFSPFPPFPFFLPFSLLDPPTVVPIPHFLLSWPISLTIMLYISRIIPPKTVKNLVIS</sequence>
<accession>A0A182IH82</accession>
<evidence type="ECO:0000313" key="1">
    <source>
        <dbReference type="EnsemblMetazoa" id="AARA014816-PA"/>
    </source>
</evidence>
<reference evidence="1" key="1">
    <citation type="submission" date="2022-08" db="UniProtKB">
        <authorList>
            <consortium name="EnsemblMetazoa"/>
        </authorList>
    </citation>
    <scope>IDENTIFICATION</scope>
    <source>
        <strain evidence="1">Dongola</strain>
    </source>
</reference>
<proteinExistence type="predicted"/>
<dbReference type="AlphaFoldDB" id="A0A182IH82"/>
<organism evidence="1 2">
    <name type="scientific">Anopheles arabiensis</name>
    <name type="common">Mosquito</name>
    <dbReference type="NCBI Taxonomy" id="7173"/>
    <lineage>
        <taxon>Eukaryota</taxon>
        <taxon>Metazoa</taxon>
        <taxon>Ecdysozoa</taxon>
        <taxon>Arthropoda</taxon>
        <taxon>Hexapoda</taxon>
        <taxon>Insecta</taxon>
        <taxon>Pterygota</taxon>
        <taxon>Neoptera</taxon>
        <taxon>Endopterygota</taxon>
        <taxon>Diptera</taxon>
        <taxon>Nematocera</taxon>
        <taxon>Culicoidea</taxon>
        <taxon>Culicidae</taxon>
        <taxon>Anophelinae</taxon>
        <taxon>Anopheles</taxon>
    </lineage>
</organism>
<dbReference type="EMBL" id="APCN01006923">
    <property type="status" value="NOT_ANNOTATED_CDS"/>
    <property type="molecule type" value="Genomic_DNA"/>
</dbReference>
<name>A0A182IH82_ANOAR</name>
<protein>
    <submittedName>
        <fullName evidence="1">Uncharacterized protein</fullName>
    </submittedName>
</protein>
<evidence type="ECO:0000313" key="2">
    <source>
        <dbReference type="Proteomes" id="UP000075840"/>
    </source>
</evidence>
<keyword evidence="2" id="KW-1185">Reference proteome</keyword>
<dbReference type="VEuPathDB" id="VectorBase:AARA014816"/>